<evidence type="ECO:0000256" key="5">
    <source>
        <dbReference type="ARBA" id="ARBA00022989"/>
    </source>
</evidence>
<dbReference type="AlphaFoldDB" id="A0A949JU32"/>
<accession>A0A949JU32</accession>
<feature type="domain" description="ABC transmembrane type-1" evidence="8">
    <location>
        <begin position="68"/>
        <end position="282"/>
    </location>
</feature>
<dbReference type="Proteomes" id="UP000712157">
    <property type="component" value="Unassembled WGS sequence"/>
</dbReference>
<keyword evidence="10" id="KW-1185">Reference proteome</keyword>
<evidence type="ECO:0000256" key="2">
    <source>
        <dbReference type="ARBA" id="ARBA00022448"/>
    </source>
</evidence>
<dbReference type="EMBL" id="JAHQCW010000001">
    <property type="protein sequence ID" value="MBU9735128.1"/>
    <property type="molecule type" value="Genomic_DNA"/>
</dbReference>
<evidence type="ECO:0000256" key="4">
    <source>
        <dbReference type="ARBA" id="ARBA00022692"/>
    </source>
</evidence>
<evidence type="ECO:0000259" key="8">
    <source>
        <dbReference type="PROSITE" id="PS50928"/>
    </source>
</evidence>
<reference evidence="9" key="1">
    <citation type="submission" date="2021-06" db="EMBL/GenBank/DDBJ databases">
        <title>Description of novel taxa of the family Lachnospiraceae.</title>
        <authorList>
            <person name="Chaplin A.V."/>
            <person name="Sokolova S.R."/>
            <person name="Pikina A.P."/>
            <person name="Korzhanova M."/>
            <person name="Belova V."/>
            <person name="Korostin D."/>
            <person name="Efimov B.A."/>
        </authorList>
    </citation>
    <scope>NUCLEOTIDE SEQUENCE</scope>
    <source>
        <strain evidence="9">ASD5720</strain>
    </source>
</reference>
<evidence type="ECO:0000256" key="6">
    <source>
        <dbReference type="ARBA" id="ARBA00023136"/>
    </source>
</evidence>
<feature type="transmembrane region" description="Helical" evidence="7">
    <location>
        <begin position="213"/>
        <end position="232"/>
    </location>
</feature>
<dbReference type="PANTHER" id="PTHR30193">
    <property type="entry name" value="ABC TRANSPORTER PERMEASE PROTEIN"/>
    <property type="match status" value="1"/>
</dbReference>
<comment type="caution">
    <text evidence="9">The sequence shown here is derived from an EMBL/GenBank/DDBJ whole genome shotgun (WGS) entry which is preliminary data.</text>
</comment>
<keyword evidence="6 7" id="KW-0472">Membrane</keyword>
<evidence type="ECO:0000256" key="7">
    <source>
        <dbReference type="RuleBase" id="RU363032"/>
    </source>
</evidence>
<gene>
    <name evidence="9" type="ORF">KTH89_01170</name>
</gene>
<dbReference type="InterPro" id="IPR051393">
    <property type="entry name" value="ABC_transporter_permease"/>
</dbReference>
<feature type="transmembrane region" description="Helical" evidence="7">
    <location>
        <begin position="106"/>
        <end position="127"/>
    </location>
</feature>
<proteinExistence type="inferred from homology"/>
<feature type="transmembrane region" description="Helical" evidence="7">
    <location>
        <begin position="72"/>
        <end position="94"/>
    </location>
</feature>
<protein>
    <submittedName>
        <fullName evidence="9">Sugar ABC transporter permease</fullName>
    </submittedName>
</protein>
<evidence type="ECO:0000256" key="1">
    <source>
        <dbReference type="ARBA" id="ARBA00004651"/>
    </source>
</evidence>
<dbReference type="RefSeq" id="WP_238720308.1">
    <property type="nucleotide sequence ID" value="NZ_JAHQCW010000001.1"/>
</dbReference>
<keyword evidence="3" id="KW-1003">Cell membrane</keyword>
<comment type="similarity">
    <text evidence="7">Belongs to the binding-protein-dependent transport system permease family.</text>
</comment>
<dbReference type="PANTHER" id="PTHR30193:SF37">
    <property type="entry name" value="INNER MEMBRANE ABC TRANSPORTER PERMEASE PROTEIN YCJO"/>
    <property type="match status" value="1"/>
</dbReference>
<evidence type="ECO:0000313" key="10">
    <source>
        <dbReference type="Proteomes" id="UP000712157"/>
    </source>
</evidence>
<dbReference type="InterPro" id="IPR000515">
    <property type="entry name" value="MetI-like"/>
</dbReference>
<feature type="transmembrane region" description="Helical" evidence="7">
    <location>
        <begin position="157"/>
        <end position="180"/>
    </location>
</feature>
<dbReference type="Gene3D" id="1.10.3720.10">
    <property type="entry name" value="MetI-like"/>
    <property type="match status" value="1"/>
</dbReference>
<comment type="subcellular location">
    <subcellularLocation>
        <location evidence="1 7">Cell membrane</location>
        <topology evidence="1 7">Multi-pass membrane protein</topology>
    </subcellularLocation>
</comment>
<feature type="transmembrane region" description="Helical" evidence="7">
    <location>
        <begin position="261"/>
        <end position="282"/>
    </location>
</feature>
<dbReference type="GO" id="GO:0005886">
    <property type="term" value="C:plasma membrane"/>
    <property type="evidence" value="ECO:0007669"/>
    <property type="project" value="UniProtKB-SubCell"/>
</dbReference>
<organism evidence="9 10">
    <name type="scientific">Diplocloster agilis</name>
    <dbReference type="NCBI Taxonomy" id="2850323"/>
    <lineage>
        <taxon>Bacteria</taxon>
        <taxon>Bacillati</taxon>
        <taxon>Bacillota</taxon>
        <taxon>Clostridia</taxon>
        <taxon>Lachnospirales</taxon>
        <taxon>Lachnospiraceae</taxon>
        <taxon>Diplocloster</taxon>
    </lineage>
</organism>
<feature type="transmembrane region" description="Helical" evidence="7">
    <location>
        <begin position="12"/>
        <end position="31"/>
    </location>
</feature>
<dbReference type="Pfam" id="PF00528">
    <property type="entry name" value="BPD_transp_1"/>
    <property type="match status" value="1"/>
</dbReference>
<keyword evidence="5 7" id="KW-1133">Transmembrane helix</keyword>
<evidence type="ECO:0000256" key="3">
    <source>
        <dbReference type="ARBA" id="ARBA00022475"/>
    </source>
</evidence>
<name>A0A949JU32_9FIRM</name>
<dbReference type="SUPFAM" id="SSF161098">
    <property type="entry name" value="MetI-like"/>
    <property type="match status" value="1"/>
</dbReference>
<dbReference type="PROSITE" id="PS50928">
    <property type="entry name" value="ABC_TM1"/>
    <property type="match status" value="1"/>
</dbReference>
<evidence type="ECO:0000313" key="9">
    <source>
        <dbReference type="EMBL" id="MBU9735128.1"/>
    </source>
</evidence>
<dbReference type="InterPro" id="IPR035906">
    <property type="entry name" value="MetI-like_sf"/>
</dbReference>
<dbReference type="CDD" id="cd06261">
    <property type="entry name" value="TM_PBP2"/>
    <property type="match status" value="1"/>
</dbReference>
<keyword evidence="2 7" id="KW-0813">Transport</keyword>
<dbReference type="GO" id="GO:0055085">
    <property type="term" value="P:transmembrane transport"/>
    <property type="evidence" value="ECO:0007669"/>
    <property type="project" value="InterPro"/>
</dbReference>
<keyword evidence="4 7" id="KW-0812">Transmembrane</keyword>
<sequence>MNKMLGNKKAIAAFTLPVLFVFSLIVFFPIIQTIQKSFYDWDGLTKPIFSGFKNYAELLRDPLFYQASKNGVLFAIVLVIFQIGISTLLALALMNPAIPFRRFFRNAYFIPAVLSVTVACQLFSSIYNPEFGMINKLFETFGLDWQQDWLSDTRCSLLAVAFVSVWHGMGYQFSIIFAGLKSVPDQYQEAAMIDGANRFQINTKVLIPLIKDTYRICLIMAITGGINAYSYMQILTKGGPGTSSHTLTYMTFRSAFTIGEYGYGCAVAAMLILQCLTATFLINKFMRSESITY</sequence>